<dbReference type="Pfam" id="PF00890">
    <property type="entry name" value="FAD_binding_2"/>
    <property type="match status" value="1"/>
</dbReference>
<dbReference type="GO" id="GO:0016614">
    <property type="term" value="F:oxidoreductase activity, acting on CH-OH group of donors"/>
    <property type="evidence" value="ECO:0007669"/>
    <property type="project" value="InterPro"/>
</dbReference>
<keyword evidence="2" id="KW-0285">Flavoprotein</keyword>
<name>A0A8E3B2H4_RHILI</name>
<evidence type="ECO:0000313" key="8">
    <source>
        <dbReference type="EMBL" id="PWJ88544.1"/>
    </source>
</evidence>
<accession>A0A8E3B2H4</accession>
<keyword evidence="3" id="KW-0274">FAD</keyword>
<evidence type="ECO:0000256" key="2">
    <source>
        <dbReference type="ARBA" id="ARBA00022630"/>
    </source>
</evidence>
<keyword evidence="4" id="KW-0560">Oxidoreductase</keyword>
<dbReference type="InterPro" id="IPR003953">
    <property type="entry name" value="FAD-dep_OxRdtase_2_FAD-bd"/>
</dbReference>
<reference evidence="8 9" key="1">
    <citation type="submission" date="2018-05" db="EMBL/GenBank/DDBJ databases">
        <title>Genomic Encyclopedia of Type Strains, Phase IV (KMG-IV): sequencing the most valuable type-strain genomes for metagenomic binning, comparative biology and taxonomic classification.</title>
        <authorList>
            <person name="Goeker M."/>
        </authorList>
    </citation>
    <scope>NUCLEOTIDE SEQUENCE [LARGE SCALE GENOMIC DNA]</scope>
    <source>
        <strain evidence="8 9">DSM 2626</strain>
    </source>
</reference>
<dbReference type="Pfam" id="PF00732">
    <property type="entry name" value="GMC_oxred_N"/>
    <property type="match status" value="1"/>
</dbReference>
<evidence type="ECO:0000256" key="1">
    <source>
        <dbReference type="ARBA" id="ARBA00010790"/>
    </source>
</evidence>
<gene>
    <name evidence="8" type="ORF">C8D77_11011</name>
</gene>
<comment type="similarity">
    <text evidence="1">Belongs to the GMC oxidoreductase family.</text>
</comment>
<sequence>MNAISRPDVIVVGSGVGGGTTALRLAGHGLSVLMLERGDYLPKEADNWSPQAVYIDRKYTARETWLDGDDRPFHPSVFYNVGGATKFFGCTMIRFRERDFGDLEHHDGLSPAWPISYSDLEPWYDEAERLFHTMGTEGIDPTEATRANPFPYPGVRSDPPMEVLCARLRGQGLHPFPQQAAIHMPPRGNCVRCGTCDGYPCKIGAKADAERSVVAPALASGRVTLRTGTVARRVLLSPDGGEVTGIEVEQGGHLEVLTAGIYVLAASAINSAAILLRSATDQAPQGAANSSDVVGRHYMAHNNTAMMAISARRNPTVFQKTVTINDFYFGDDDFRYPMGCIMSLGKLKPGMMTAANPLVPKLVNRMLSDRSYDWWIMSEDLPDARNRVSISGGTIKMDVRRNNLRAHTELTRRAARAMLRAGLPLTLTKLMPVATTSHQCGTVRFGSDPAKAALDPYCRAFDHKNLFVVDASFFPSSAAVNPALTIAAQALRVSDHIAATDFGIATANPLGKTHHV</sequence>
<dbReference type="InterPro" id="IPR007867">
    <property type="entry name" value="GMC_OxRtase_C"/>
</dbReference>
<evidence type="ECO:0000256" key="3">
    <source>
        <dbReference type="ARBA" id="ARBA00022827"/>
    </source>
</evidence>
<comment type="caution">
    <text evidence="8">The sequence shown here is derived from an EMBL/GenBank/DDBJ whole genome shotgun (WGS) entry which is preliminary data.</text>
</comment>
<protein>
    <submittedName>
        <fullName evidence="8">Choline dehydrogenase-like flavoprotein</fullName>
    </submittedName>
</protein>
<dbReference type="InterPro" id="IPR036188">
    <property type="entry name" value="FAD/NAD-bd_sf"/>
</dbReference>
<evidence type="ECO:0000259" key="5">
    <source>
        <dbReference type="Pfam" id="PF00732"/>
    </source>
</evidence>
<dbReference type="AlphaFoldDB" id="A0A8E3B2H4"/>
<dbReference type="GO" id="GO:0050660">
    <property type="term" value="F:flavin adenine dinucleotide binding"/>
    <property type="evidence" value="ECO:0007669"/>
    <property type="project" value="InterPro"/>
</dbReference>
<dbReference type="Pfam" id="PF05199">
    <property type="entry name" value="GMC_oxred_C"/>
    <property type="match status" value="1"/>
</dbReference>
<evidence type="ECO:0000259" key="6">
    <source>
        <dbReference type="Pfam" id="PF00890"/>
    </source>
</evidence>
<evidence type="ECO:0000259" key="7">
    <source>
        <dbReference type="Pfam" id="PF05199"/>
    </source>
</evidence>
<dbReference type="SUPFAM" id="SSF51905">
    <property type="entry name" value="FAD/NAD(P)-binding domain"/>
    <property type="match status" value="1"/>
</dbReference>
<feature type="domain" description="Glucose-methanol-choline oxidoreductase C-terminal" evidence="7">
    <location>
        <begin position="433"/>
        <end position="490"/>
    </location>
</feature>
<dbReference type="Proteomes" id="UP000245631">
    <property type="component" value="Unassembled WGS sequence"/>
</dbReference>
<proteinExistence type="inferred from homology"/>
<dbReference type="PANTHER" id="PTHR46056:SF12">
    <property type="entry name" value="LONG-CHAIN-ALCOHOL OXIDASE"/>
    <property type="match status" value="1"/>
</dbReference>
<feature type="domain" description="FAD-dependent oxidoreductase 2 FAD-binding" evidence="6">
    <location>
        <begin position="8"/>
        <end position="40"/>
    </location>
</feature>
<dbReference type="RefSeq" id="WP_109669862.1">
    <property type="nucleotide sequence ID" value="NZ_QGGH01000010.1"/>
</dbReference>
<dbReference type="GeneID" id="61054626"/>
<evidence type="ECO:0000313" key="9">
    <source>
        <dbReference type="Proteomes" id="UP000245631"/>
    </source>
</evidence>
<dbReference type="InterPro" id="IPR000172">
    <property type="entry name" value="GMC_OxRdtase_N"/>
</dbReference>
<evidence type="ECO:0000256" key="4">
    <source>
        <dbReference type="ARBA" id="ARBA00023002"/>
    </source>
</evidence>
<dbReference type="Gene3D" id="3.50.50.60">
    <property type="entry name" value="FAD/NAD(P)-binding domain"/>
    <property type="match status" value="2"/>
</dbReference>
<organism evidence="8 9">
    <name type="scientific">Rhizobium loti</name>
    <name type="common">Mesorhizobium loti</name>
    <dbReference type="NCBI Taxonomy" id="381"/>
    <lineage>
        <taxon>Bacteria</taxon>
        <taxon>Pseudomonadati</taxon>
        <taxon>Pseudomonadota</taxon>
        <taxon>Alphaproteobacteria</taxon>
        <taxon>Hyphomicrobiales</taxon>
        <taxon>Phyllobacteriaceae</taxon>
        <taxon>Mesorhizobium</taxon>
    </lineage>
</organism>
<dbReference type="EMBL" id="QGGH01000010">
    <property type="protein sequence ID" value="PWJ88544.1"/>
    <property type="molecule type" value="Genomic_DNA"/>
</dbReference>
<dbReference type="PANTHER" id="PTHR46056">
    <property type="entry name" value="LONG-CHAIN-ALCOHOL OXIDASE"/>
    <property type="match status" value="1"/>
</dbReference>
<feature type="domain" description="Glucose-methanol-choline oxidoreductase N-terminal" evidence="5">
    <location>
        <begin position="189"/>
        <end position="301"/>
    </location>
</feature>